<accession>A0A1X7A263</accession>
<feature type="domain" description="NAD-dependent epimerase/dehydratase" evidence="1">
    <location>
        <begin position="7"/>
        <end position="213"/>
    </location>
</feature>
<name>A0A1X7A263_9RHOB</name>
<dbReference type="PANTHER" id="PTHR12126">
    <property type="entry name" value="NADH-UBIQUINONE OXIDOREDUCTASE 39 KDA SUBUNIT-RELATED"/>
    <property type="match status" value="1"/>
</dbReference>
<dbReference type="SUPFAM" id="SSF51735">
    <property type="entry name" value="NAD(P)-binding Rossmann-fold domains"/>
    <property type="match status" value="1"/>
</dbReference>
<dbReference type="FunFam" id="3.40.50.720:FF:000702">
    <property type="entry name" value="NADH dehydrogenase (Ubiquinone)"/>
    <property type="match status" value="1"/>
</dbReference>
<proteinExistence type="predicted"/>
<evidence type="ECO:0000313" key="2">
    <source>
        <dbReference type="EMBL" id="SLN68551.1"/>
    </source>
</evidence>
<dbReference type="Proteomes" id="UP000193963">
    <property type="component" value="Unassembled WGS sequence"/>
</dbReference>
<dbReference type="InterPro" id="IPR036291">
    <property type="entry name" value="NAD(P)-bd_dom_sf"/>
</dbReference>
<dbReference type="EC" id="1.1.1.133" evidence="2"/>
<dbReference type="InterPro" id="IPR001509">
    <property type="entry name" value="Epimerase_deHydtase"/>
</dbReference>
<dbReference type="RefSeq" id="WP_085889618.1">
    <property type="nucleotide sequence ID" value="NZ_FWFN01000008.1"/>
</dbReference>
<evidence type="ECO:0000313" key="3">
    <source>
        <dbReference type="Proteomes" id="UP000193963"/>
    </source>
</evidence>
<dbReference type="OrthoDB" id="9776313at2"/>
<organism evidence="2 3">
    <name type="scientific">Pseudooceanicola marinus</name>
    <dbReference type="NCBI Taxonomy" id="396013"/>
    <lineage>
        <taxon>Bacteria</taxon>
        <taxon>Pseudomonadati</taxon>
        <taxon>Pseudomonadota</taxon>
        <taxon>Alphaproteobacteria</taxon>
        <taxon>Rhodobacterales</taxon>
        <taxon>Paracoccaceae</taxon>
        <taxon>Pseudooceanicola</taxon>
    </lineage>
</organism>
<dbReference type="Gene3D" id="3.40.50.720">
    <property type="entry name" value="NAD(P)-binding Rossmann-like Domain"/>
    <property type="match status" value="1"/>
</dbReference>
<dbReference type="GO" id="GO:0008831">
    <property type="term" value="F:dTDP-4-dehydrorhamnose reductase activity"/>
    <property type="evidence" value="ECO:0007669"/>
    <property type="project" value="UniProtKB-EC"/>
</dbReference>
<gene>
    <name evidence="2" type="primary">rmlD_2</name>
    <name evidence="2" type="ORF">PSM7751_03597</name>
</gene>
<dbReference type="InterPro" id="IPR051207">
    <property type="entry name" value="ComplexI_NDUFA9_subunit"/>
</dbReference>
<dbReference type="AlphaFoldDB" id="A0A1X7A263"/>
<keyword evidence="2" id="KW-0560">Oxidoreductase</keyword>
<dbReference type="GO" id="GO:0044877">
    <property type="term" value="F:protein-containing complex binding"/>
    <property type="evidence" value="ECO:0007669"/>
    <property type="project" value="TreeGrafter"/>
</dbReference>
<dbReference type="EMBL" id="FWFN01000008">
    <property type="protein sequence ID" value="SLN68551.1"/>
    <property type="molecule type" value="Genomic_DNA"/>
</dbReference>
<keyword evidence="3" id="KW-1185">Reference proteome</keyword>
<reference evidence="2 3" key="1">
    <citation type="submission" date="2017-03" db="EMBL/GenBank/DDBJ databases">
        <authorList>
            <person name="Afonso C.L."/>
            <person name="Miller P.J."/>
            <person name="Scott M.A."/>
            <person name="Spackman E."/>
            <person name="Goraichik I."/>
            <person name="Dimitrov K.M."/>
            <person name="Suarez D.L."/>
            <person name="Swayne D.E."/>
        </authorList>
    </citation>
    <scope>NUCLEOTIDE SEQUENCE [LARGE SCALE GENOMIC DNA]</scope>
    <source>
        <strain evidence="2 3">CECT 7751</strain>
    </source>
</reference>
<dbReference type="PANTHER" id="PTHR12126:SF11">
    <property type="entry name" value="NADH DEHYDROGENASE [UBIQUINONE] 1 ALPHA SUBCOMPLEX SUBUNIT 9, MITOCHONDRIAL"/>
    <property type="match status" value="1"/>
</dbReference>
<sequence length="329" mass="34881">MPKSKLVTIFGGSGFVGRYIARRMAQQGWRVRVAVRNPALAGFVRPYGAVGQVEPVFCNIRDDASVEVAMRGSDAVVNCVGTFAAKGKNNFDAVQAEGAGRIARVAAAQGVASLVHISALGADAEGESGYARSKGEGEAAVLAAYPEAMILRPSVIFGYEDKFFNRFGKMASRAPVVPVIGADTKFQPVWVDDVAAAAVMGVLGQAPGGIYELGGPEVKTFRGWMKEMFGVIHRRRGVLALPFWVGSVMASVLGLVESITLGLVTNSVLTSDQVKQLRHDNVVTGEAKTFADLGIDPAAPEAVLPDYMWAYRPSGQYAAIKDSAQNLKA</sequence>
<protein>
    <submittedName>
        <fullName evidence="2">dTDP-4-dehydrorhamnose reductase</fullName>
        <ecNumber evidence="2">1.1.1.133</ecNumber>
    </submittedName>
</protein>
<dbReference type="CDD" id="cd05271">
    <property type="entry name" value="NDUFA9_like_SDR_a"/>
    <property type="match status" value="1"/>
</dbReference>
<dbReference type="Pfam" id="PF01370">
    <property type="entry name" value="Epimerase"/>
    <property type="match status" value="1"/>
</dbReference>
<evidence type="ECO:0000259" key="1">
    <source>
        <dbReference type="Pfam" id="PF01370"/>
    </source>
</evidence>